<dbReference type="EMBL" id="MT141841">
    <property type="protein sequence ID" value="QJA71036.1"/>
    <property type="molecule type" value="Genomic_DNA"/>
</dbReference>
<accession>A0A6M3J0G7</accession>
<evidence type="ECO:0000313" key="1">
    <source>
        <dbReference type="EMBL" id="QJA62621.1"/>
    </source>
</evidence>
<evidence type="ECO:0000313" key="3">
    <source>
        <dbReference type="EMBL" id="QJB04078.1"/>
    </source>
</evidence>
<dbReference type="AlphaFoldDB" id="A0A6M3J0G7"/>
<evidence type="ECO:0000313" key="2">
    <source>
        <dbReference type="EMBL" id="QJA71036.1"/>
    </source>
</evidence>
<reference evidence="1" key="1">
    <citation type="submission" date="2020-03" db="EMBL/GenBank/DDBJ databases">
        <title>The deep terrestrial virosphere.</title>
        <authorList>
            <person name="Holmfeldt K."/>
            <person name="Nilsson E."/>
            <person name="Simone D."/>
            <person name="Lopez-Fernandez M."/>
            <person name="Wu X."/>
            <person name="de Brujin I."/>
            <person name="Lundin D."/>
            <person name="Andersson A."/>
            <person name="Bertilsson S."/>
            <person name="Dopson M."/>
        </authorList>
    </citation>
    <scope>NUCLEOTIDE SEQUENCE</scope>
    <source>
        <strain evidence="3">MM171B00494</strain>
        <strain evidence="2">MM415A03406</strain>
        <strain evidence="1">MM415B00750</strain>
    </source>
</reference>
<gene>
    <name evidence="3" type="ORF">MM171B00494_0014</name>
    <name evidence="2" type="ORF">MM415A03406_0012</name>
    <name evidence="1" type="ORF">MM415B00750_0025</name>
</gene>
<proteinExistence type="predicted"/>
<dbReference type="EMBL" id="MT141476">
    <property type="protein sequence ID" value="QJA62621.1"/>
    <property type="molecule type" value="Genomic_DNA"/>
</dbReference>
<protein>
    <submittedName>
        <fullName evidence="1">Uncharacterized protein</fullName>
    </submittedName>
</protein>
<organism evidence="1">
    <name type="scientific">viral metagenome</name>
    <dbReference type="NCBI Taxonomy" id="1070528"/>
    <lineage>
        <taxon>unclassified sequences</taxon>
        <taxon>metagenomes</taxon>
        <taxon>organismal metagenomes</taxon>
    </lineage>
</organism>
<sequence>MKQQFFIGLNVGKKEMVINATTNIDCLPPDINCYIGSVTSTISEIKRNAPLFLKEFNQLNTTNIERVKFNFNQ</sequence>
<dbReference type="EMBL" id="MT143871">
    <property type="protein sequence ID" value="QJB04078.1"/>
    <property type="molecule type" value="Genomic_DNA"/>
</dbReference>
<name>A0A6M3J0G7_9ZZZZ</name>